<evidence type="ECO:0000313" key="4">
    <source>
        <dbReference type="EMBL" id="BBO99400.1"/>
    </source>
</evidence>
<dbReference type="Pfam" id="PF17782">
    <property type="entry name" value="WHD_DprA"/>
    <property type="match status" value="1"/>
</dbReference>
<reference evidence="5" key="1">
    <citation type="submission" date="2019-11" db="EMBL/GenBank/DDBJ databases">
        <title>Isolation and characterization of a novel species in the genus Sulfuriferula.</title>
        <authorList>
            <person name="Mochizuki J."/>
            <person name="Kojima H."/>
            <person name="Fukui M."/>
        </authorList>
    </citation>
    <scope>NUCLEOTIDE SEQUENCE [LARGE SCALE GENOMIC DNA]</scope>
    <source>
        <strain evidence="5">SGTM</strain>
    </source>
</reference>
<evidence type="ECO:0000256" key="1">
    <source>
        <dbReference type="ARBA" id="ARBA00006525"/>
    </source>
</evidence>
<dbReference type="Pfam" id="PF02481">
    <property type="entry name" value="DNA_processg_A"/>
    <property type="match status" value="1"/>
</dbReference>
<dbReference type="RefSeq" id="WP_198420583.1">
    <property type="nucleotide sequence ID" value="NZ_AP021881.1"/>
</dbReference>
<dbReference type="Gene3D" id="3.40.50.450">
    <property type="match status" value="1"/>
</dbReference>
<proteinExistence type="inferred from homology"/>
<dbReference type="NCBIfam" id="TIGR00732">
    <property type="entry name" value="dprA"/>
    <property type="match status" value="1"/>
</dbReference>
<dbReference type="EMBL" id="AP021881">
    <property type="protein sequence ID" value="BBO99400.1"/>
    <property type="molecule type" value="Genomic_DNA"/>
</dbReference>
<dbReference type="PANTHER" id="PTHR43022:SF1">
    <property type="entry name" value="PROTEIN SMF"/>
    <property type="match status" value="1"/>
</dbReference>
<feature type="domain" description="Smf/DprA SLOG" evidence="2">
    <location>
        <begin position="79"/>
        <end position="287"/>
    </location>
</feature>
<dbReference type="AlphaFoldDB" id="A0A809RKV5"/>
<dbReference type="InterPro" id="IPR057666">
    <property type="entry name" value="DrpA_SLOG"/>
</dbReference>
<dbReference type="SUPFAM" id="SSF102405">
    <property type="entry name" value="MCP/YpsA-like"/>
    <property type="match status" value="1"/>
</dbReference>
<organism evidence="4 5">
    <name type="scientific">Sulfuriferula nivalis</name>
    <dbReference type="NCBI Taxonomy" id="2675298"/>
    <lineage>
        <taxon>Bacteria</taxon>
        <taxon>Pseudomonadati</taxon>
        <taxon>Pseudomonadota</taxon>
        <taxon>Betaproteobacteria</taxon>
        <taxon>Nitrosomonadales</taxon>
        <taxon>Sulfuricellaceae</taxon>
        <taxon>Sulfuriferula</taxon>
    </lineage>
</organism>
<evidence type="ECO:0000259" key="2">
    <source>
        <dbReference type="Pfam" id="PF02481"/>
    </source>
</evidence>
<dbReference type="InterPro" id="IPR041614">
    <property type="entry name" value="DprA_WH"/>
</dbReference>
<evidence type="ECO:0000259" key="3">
    <source>
        <dbReference type="Pfam" id="PF17782"/>
    </source>
</evidence>
<dbReference type="InterPro" id="IPR003488">
    <property type="entry name" value="DprA"/>
</dbReference>
<sequence length="356" mass="37579">MNDAERNAWLGLSLTAGLGALSYRKLLTALGGPEQIYAATVSTLKLYVPVALAQRIALGVDTDAIAPTLDWLAQSDNYLVTLADSDYPQRLLEIPDPPPLLYVKGRRELLNKPSLAIIGSRSTTPQGRLNAENFAHSLADAGLTIVSGLALGVDTAAHQGGLLGAASTVAVVGTGLDIVYPASNKALAHQIVAQGAIISEFPLGTPSIAGNFPRRNRIISGMGLGCLVVEAALKSGSLITARLASEQGREVFAIPGSIHSPVARGCHYLIKQGAKLVESAQDILDELRWQTDAVPSVVQAEVSDPLFDAMGFEPCHIDTLIMRSGLTAQTLSAMLLEKELMGQVATHPGGMYQRIF</sequence>
<accession>A0A809RKV5</accession>
<dbReference type="InterPro" id="IPR036388">
    <property type="entry name" value="WH-like_DNA-bd_sf"/>
</dbReference>
<dbReference type="Proteomes" id="UP000463939">
    <property type="component" value="Chromosome"/>
</dbReference>
<comment type="similarity">
    <text evidence="1">Belongs to the DprA/Smf family.</text>
</comment>
<dbReference type="GO" id="GO:0009294">
    <property type="term" value="P:DNA-mediated transformation"/>
    <property type="evidence" value="ECO:0007669"/>
    <property type="project" value="InterPro"/>
</dbReference>
<name>A0A809RKV5_9PROT</name>
<dbReference type="KEGG" id="sniv:SFSGTM_01090"/>
<gene>
    <name evidence="4" type="primary">smf</name>
    <name evidence="4" type="ORF">SFSGTM_01090</name>
</gene>
<keyword evidence="5" id="KW-1185">Reference proteome</keyword>
<feature type="domain" description="DprA winged helix" evidence="3">
    <location>
        <begin position="301"/>
        <end position="350"/>
    </location>
</feature>
<protein>
    <submittedName>
        <fullName evidence="4">DNA processing protein DprA</fullName>
    </submittedName>
</protein>
<evidence type="ECO:0000313" key="5">
    <source>
        <dbReference type="Proteomes" id="UP000463939"/>
    </source>
</evidence>
<dbReference type="Gene3D" id="1.10.10.10">
    <property type="entry name" value="Winged helix-like DNA-binding domain superfamily/Winged helix DNA-binding domain"/>
    <property type="match status" value="1"/>
</dbReference>
<dbReference type="PANTHER" id="PTHR43022">
    <property type="entry name" value="PROTEIN SMF"/>
    <property type="match status" value="1"/>
</dbReference>